<dbReference type="RefSeq" id="WP_028692338.1">
    <property type="nucleotide sequence ID" value="NZ_CP081966.1"/>
</dbReference>
<evidence type="ECO:0000256" key="1">
    <source>
        <dbReference type="SAM" id="Phobius"/>
    </source>
</evidence>
<dbReference type="EMBL" id="CP081966">
    <property type="protein sequence ID" value="QZP28742.1"/>
    <property type="molecule type" value="Genomic_DNA"/>
</dbReference>
<evidence type="ECO:0000313" key="2">
    <source>
        <dbReference type="EMBL" id="QZP28742.1"/>
    </source>
</evidence>
<feature type="transmembrane region" description="Helical" evidence="1">
    <location>
        <begin position="7"/>
        <end position="29"/>
    </location>
</feature>
<evidence type="ECO:0000313" key="3">
    <source>
        <dbReference type="Proteomes" id="UP000825591"/>
    </source>
</evidence>
<reference evidence="2 3" key="1">
    <citation type="submission" date="2021-08" db="EMBL/GenBank/DDBJ databases">
        <title>Bactericidal Effect of Pseudomonas oryziphila sp. nov., a novel Pseudomonas Species Against Xanthomonas oryzae Reduces Disease Severity of Bacterial Leaf Streak of Rice.</title>
        <authorList>
            <person name="Yang R."/>
            <person name="Li S."/>
            <person name="Li Y."/>
            <person name="Yan Y."/>
            <person name="Fang Y."/>
            <person name="Zou L."/>
            <person name="Chen G."/>
        </authorList>
    </citation>
    <scope>NUCLEOTIDE SEQUENCE [LARGE SCALE GENOMIC DNA]</scope>
    <source>
        <strain evidence="2 3">DSM 17497</strain>
    </source>
</reference>
<keyword evidence="1" id="KW-1133">Transmembrane helix</keyword>
<keyword evidence="3" id="KW-1185">Reference proteome</keyword>
<feature type="transmembrane region" description="Helical" evidence="1">
    <location>
        <begin position="49"/>
        <end position="72"/>
    </location>
</feature>
<proteinExistence type="predicted"/>
<accession>A0ABX9B7K1</accession>
<keyword evidence="1" id="KW-0812">Transmembrane</keyword>
<dbReference type="Proteomes" id="UP000825591">
    <property type="component" value="Chromosome"/>
</dbReference>
<name>A0ABX9B7K1_9PSED</name>
<keyword evidence="1" id="KW-0472">Membrane</keyword>
<organism evidence="2 3">
    <name type="scientific">Pseudomonas mosselii</name>
    <dbReference type="NCBI Taxonomy" id="78327"/>
    <lineage>
        <taxon>Bacteria</taxon>
        <taxon>Pseudomonadati</taxon>
        <taxon>Pseudomonadota</taxon>
        <taxon>Gammaproteobacteria</taxon>
        <taxon>Pseudomonadales</taxon>
        <taxon>Pseudomonadaceae</taxon>
        <taxon>Pseudomonas</taxon>
    </lineage>
</organism>
<protein>
    <submittedName>
        <fullName evidence="2">Uncharacterized protein</fullName>
    </submittedName>
</protein>
<sequence>MRYLKSFWVFGTLIMLPVIAAALISFFLYRSQFDGEFSTVSSRWSEFGGYIGGVLGPVVSFCTLIAVVRTVYLQRELLDIQKSEFREISSQQQGQLVLAKEEMESARTASYKEVQLRLVEMLIEQTRRQAELIQDHIRKHSENNPIFRPGEYLEKLSKKHNSLIKQEGDLRLVMVELSVTDFLSIEEVRAFLRPTLTEFLKPNGEARSS</sequence>
<gene>
    <name evidence="2" type="ORF">K5H97_10510</name>
</gene>